<comment type="caution">
    <text evidence="5">The sequence shown here is derived from an EMBL/GenBank/DDBJ whole genome shotgun (WGS) entry which is preliminary data.</text>
</comment>
<feature type="compositionally biased region" description="Polar residues" evidence="3">
    <location>
        <begin position="101"/>
        <end position="120"/>
    </location>
</feature>
<dbReference type="PANTHER" id="PTHR46910:SF5">
    <property type="entry name" value="ZN(II)2CYS6 TRANSCRIPTION FACTOR (EUROFUNG)"/>
    <property type="match status" value="1"/>
</dbReference>
<dbReference type="GO" id="GO:0003677">
    <property type="term" value="F:DNA binding"/>
    <property type="evidence" value="ECO:0007669"/>
    <property type="project" value="InterPro"/>
</dbReference>
<sequence length="732" mass="81967">MDRHFEDTEQAQDAPADAQKLACDRCRQRKTRCSRGLPCAQCTRVKASCSYEQGQKIKPKRQRVRVSDNLETNISHIMARLDDLTEIVTETRSQMDQILKTSQKSTPNIGCPSTNTSPNAASAPHLGAEESLDPLGDSPKTEYEGESSLFGHAQFAATFLQNAIGGNSASEVRGEMTLVLETLHDIVKSQKQKSDSLGSVFPHARLLPYSSDLRDLPFPPMEKIFGCLRMAQEDRFVLGMWIYEFQNLDQFTHYLIRMCSPGPPTELEQIIVFAGLFWLFCECSSLVEDVNVKKDYEEQAFLCRDNLETVLLNIRFHVGSNMDLVYAMSMAATYCLQISKISMAWMFICTAVHSAQTLGYHSAVPLQPESNEKKSQTTWLFWAIYSTERLLALRIGRSSNVRDQDITIPPVQASNSCDTYLRAVFPTWIKIAQIQGSLYDDLYSPGSLSKSEHSRVSRAYELAAEIKKIMDIETEVQRRFIEAWGQNQPRGPNSLIWKIDRVINLSTLTLVYRSIKPNAPGRSISDECLEVARAAMSELSTTLVLFSREAKNSIGASLHVNWSLVQAPFVPFTTLFCHVIETSEASDLEYLRDCIDSIQSMVACVVDAAPKNYLRLFRALYDAAVRYLDARSKSDQTSGQTTLSSPWASENPMNATEATQGSGIVPFTLPQFPQPDSGDYHQAPSSIVPTSTLESQEQLSLGLFGAGVDPQSSNLGSWYYNHHQLMRMLDDM</sequence>
<dbReference type="SMART" id="SM00066">
    <property type="entry name" value="GAL4"/>
    <property type="match status" value="1"/>
</dbReference>
<dbReference type="InterPro" id="IPR050987">
    <property type="entry name" value="AtrR-like"/>
</dbReference>
<accession>A0A8H7NQ34</accession>
<evidence type="ECO:0000256" key="3">
    <source>
        <dbReference type="SAM" id="MobiDB-lite"/>
    </source>
</evidence>
<dbReference type="InterPro" id="IPR036864">
    <property type="entry name" value="Zn2-C6_fun-type_DNA-bd_sf"/>
</dbReference>
<dbReference type="Pfam" id="PF04082">
    <property type="entry name" value="Fungal_trans"/>
    <property type="match status" value="1"/>
</dbReference>
<gene>
    <name evidence="5" type="ORF">IM811_001881</name>
</gene>
<dbReference type="SUPFAM" id="SSF57701">
    <property type="entry name" value="Zn2/Cys6 DNA-binding domain"/>
    <property type="match status" value="1"/>
</dbReference>
<evidence type="ECO:0000313" key="5">
    <source>
        <dbReference type="EMBL" id="KAF9760187.1"/>
    </source>
</evidence>
<evidence type="ECO:0000313" key="6">
    <source>
        <dbReference type="Proteomes" id="UP000616885"/>
    </source>
</evidence>
<evidence type="ECO:0000259" key="4">
    <source>
        <dbReference type="PROSITE" id="PS50048"/>
    </source>
</evidence>
<dbReference type="EMBL" id="JADCTT010000001">
    <property type="protein sequence ID" value="KAF9760187.1"/>
    <property type="molecule type" value="Genomic_DNA"/>
</dbReference>
<proteinExistence type="predicted"/>
<dbReference type="InterPro" id="IPR007219">
    <property type="entry name" value="XnlR_reg_dom"/>
</dbReference>
<dbReference type="CDD" id="cd12148">
    <property type="entry name" value="fungal_TF_MHR"/>
    <property type="match status" value="1"/>
</dbReference>
<organism evidence="5 6">
    <name type="scientific">Bionectria ochroleuca</name>
    <name type="common">Gliocladium roseum</name>
    <dbReference type="NCBI Taxonomy" id="29856"/>
    <lineage>
        <taxon>Eukaryota</taxon>
        <taxon>Fungi</taxon>
        <taxon>Dikarya</taxon>
        <taxon>Ascomycota</taxon>
        <taxon>Pezizomycotina</taxon>
        <taxon>Sordariomycetes</taxon>
        <taxon>Hypocreomycetidae</taxon>
        <taxon>Hypocreales</taxon>
        <taxon>Bionectriaceae</taxon>
        <taxon>Clonostachys</taxon>
    </lineage>
</organism>
<dbReference type="GO" id="GO:0006351">
    <property type="term" value="P:DNA-templated transcription"/>
    <property type="evidence" value="ECO:0007669"/>
    <property type="project" value="InterPro"/>
</dbReference>
<keyword evidence="2" id="KW-0539">Nucleus</keyword>
<dbReference type="Proteomes" id="UP000616885">
    <property type="component" value="Unassembled WGS sequence"/>
</dbReference>
<dbReference type="Pfam" id="PF00172">
    <property type="entry name" value="Zn_clus"/>
    <property type="match status" value="1"/>
</dbReference>
<reference evidence="5" key="1">
    <citation type="submission" date="2020-10" db="EMBL/GenBank/DDBJ databases">
        <title>High-Quality Genome Resource of Clonostachys rosea strain S41 by Oxford Nanopore Long-Read Sequencing.</title>
        <authorList>
            <person name="Wang H."/>
        </authorList>
    </citation>
    <scope>NUCLEOTIDE SEQUENCE</scope>
    <source>
        <strain evidence="5">S41</strain>
    </source>
</reference>
<dbReference type="PANTHER" id="PTHR46910">
    <property type="entry name" value="TRANSCRIPTION FACTOR PDR1"/>
    <property type="match status" value="1"/>
</dbReference>
<dbReference type="PROSITE" id="PS00463">
    <property type="entry name" value="ZN2_CY6_FUNGAL_1"/>
    <property type="match status" value="1"/>
</dbReference>
<protein>
    <recommendedName>
        <fullName evidence="4">Zn(2)-C6 fungal-type domain-containing protein</fullName>
    </recommendedName>
</protein>
<feature type="domain" description="Zn(2)-C6 fungal-type" evidence="4">
    <location>
        <begin position="22"/>
        <end position="51"/>
    </location>
</feature>
<dbReference type="GO" id="GO:0008270">
    <property type="term" value="F:zinc ion binding"/>
    <property type="evidence" value="ECO:0007669"/>
    <property type="project" value="InterPro"/>
</dbReference>
<name>A0A8H7NQ34_BIOOC</name>
<dbReference type="CDD" id="cd00067">
    <property type="entry name" value="GAL4"/>
    <property type="match status" value="1"/>
</dbReference>
<dbReference type="GO" id="GO:0000981">
    <property type="term" value="F:DNA-binding transcription factor activity, RNA polymerase II-specific"/>
    <property type="evidence" value="ECO:0007669"/>
    <property type="project" value="InterPro"/>
</dbReference>
<dbReference type="PROSITE" id="PS50048">
    <property type="entry name" value="ZN2_CY6_FUNGAL_2"/>
    <property type="match status" value="1"/>
</dbReference>
<dbReference type="SMART" id="SM00906">
    <property type="entry name" value="Fungal_trans"/>
    <property type="match status" value="1"/>
</dbReference>
<evidence type="ECO:0000256" key="2">
    <source>
        <dbReference type="ARBA" id="ARBA00023242"/>
    </source>
</evidence>
<keyword evidence="1" id="KW-0479">Metal-binding</keyword>
<feature type="region of interest" description="Disordered" evidence="3">
    <location>
        <begin position="101"/>
        <end position="145"/>
    </location>
</feature>
<dbReference type="Gene3D" id="4.10.240.10">
    <property type="entry name" value="Zn(2)-C6 fungal-type DNA-binding domain"/>
    <property type="match status" value="1"/>
</dbReference>
<dbReference type="AlphaFoldDB" id="A0A8H7NQ34"/>
<evidence type="ECO:0000256" key="1">
    <source>
        <dbReference type="ARBA" id="ARBA00022723"/>
    </source>
</evidence>
<dbReference type="InterPro" id="IPR001138">
    <property type="entry name" value="Zn2Cys6_DnaBD"/>
</dbReference>